<protein>
    <submittedName>
        <fullName evidence="10">ABC transporter permease</fullName>
    </submittedName>
</protein>
<organism evidence="10 11">
    <name type="scientific">Pseudotenacibaculum haliotis</name>
    <dbReference type="NCBI Taxonomy" id="1862138"/>
    <lineage>
        <taxon>Bacteria</taxon>
        <taxon>Pseudomonadati</taxon>
        <taxon>Bacteroidota</taxon>
        <taxon>Flavobacteriia</taxon>
        <taxon>Flavobacteriales</taxon>
        <taxon>Flavobacteriaceae</taxon>
        <taxon>Pseudotenacibaculum</taxon>
    </lineage>
</organism>
<evidence type="ECO:0000259" key="9">
    <source>
        <dbReference type="Pfam" id="PF12704"/>
    </source>
</evidence>
<dbReference type="InterPro" id="IPR003838">
    <property type="entry name" value="ABC3_permease_C"/>
</dbReference>
<evidence type="ECO:0000256" key="2">
    <source>
        <dbReference type="ARBA" id="ARBA00005236"/>
    </source>
</evidence>
<evidence type="ECO:0000256" key="5">
    <source>
        <dbReference type="ARBA" id="ARBA00022989"/>
    </source>
</evidence>
<feature type="domain" description="MacB-like periplasmic core" evidence="9">
    <location>
        <begin position="25"/>
        <end position="245"/>
    </location>
</feature>
<dbReference type="EMBL" id="JBHULH010000003">
    <property type="protein sequence ID" value="MFD2567254.1"/>
    <property type="molecule type" value="Genomic_DNA"/>
</dbReference>
<evidence type="ECO:0000256" key="7">
    <source>
        <dbReference type="SAM" id="Phobius"/>
    </source>
</evidence>
<reference evidence="11" key="1">
    <citation type="journal article" date="2019" name="Int. J. Syst. Evol. Microbiol.">
        <title>The Global Catalogue of Microorganisms (GCM) 10K type strain sequencing project: providing services to taxonomists for standard genome sequencing and annotation.</title>
        <authorList>
            <consortium name="The Broad Institute Genomics Platform"/>
            <consortium name="The Broad Institute Genome Sequencing Center for Infectious Disease"/>
            <person name="Wu L."/>
            <person name="Ma J."/>
        </authorList>
    </citation>
    <scope>NUCLEOTIDE SEQUENCE [LARGE SCALE GENOMIC DNA]</scope>
    <source>
        <strain evidence="11">KCTC 52127</strain>
    </source>
</reference>
<evidence type="ECO:0000256" key="3">
    <source>
        <dbReference type="ARBA" id="ARBA00022475"/>
    </source>
</evidence>
<gene>
    <name evidence="10" type="ORF">ACFSRZ_07715</name>
</gene>
<proteinExistence type="inferred from homology"/>
<name>A0ABW5LTM9_9FLAO</name>
<feature type="domain" description="ABC3 transporter permease C-terminal" evidence="8">
    <location>
        <begin position="276"/>
        <end position="389"/>
    </location>
</feature>
<feature type="transmembrane region" description="Helical" evidence="7">
    <location>
        <begin position="367"/>
        <end position="385"/>
    </location>
</feature>
<dbReference type="Pfam" id="PF12704">
    <property type="entry name" value="MacB_PCD"/>
    <property type="match status" value="1"/>
</dbReference>
<dbReference type="PANTHER" id="PTHR30489:SF0">
    <property type="entry name" value="LIPOPROTEIN-RELEASING SYSTEM TRANSMEMBRANE PROTEIN LOLE"/>
    <property type="match status" value="1"/>
</dbReference>
<dbReference type="PANTHER" id="PTHR30489">
    <property type="entry name" value="LIPOPROTEIN-RELEASING SYSTEM TRANSMEMBRANE PROTEIN LOLE"/>
    <property type="match status" value="1"/>
</dbReference>
<dbReference type="Proteomes" id="UP001597508">
    <property type="component" value="Unassembled WGS sequence"/>
</dbReference>
<evidence type="ECO:0000259" key="8">
    <source>
        <dbReference type="Pfam" id="PF02687"/>
    </source>
</evidence>
<accession>A0ABW5LTM9</accession>
<evidence type="ECO:0000313" key="11">
    <source>
        <dbReference type="Proteomes" id="UP001597508"/>
    </source>
</evidence>
<keyword evidence="4 7" id="KW-0812">Transmembrane</keyword>
<keyword evidence="5 7" id="KW-1133">Transmembrane helix</keyword>
<evidence type="ECO:0000256" key="1">
    <source>
        <dbReference type="ARBA" id="ARBA00004651"/>
    </source>
</evidence>
<dbReference type="Pfam" id="PF02687">
    <property type="entry name" value="FtsX"/>
    <property type="match status" value="1"/>
</dbReference>
<evidence type="ECO:0000256" key="6">
    <source>
        <dbReference type="ARBA" id="ARBA00023136"/>
    </source>
</evidence>
<comment type="similarity">
    <text evidence="2">Belongs to the ABC-4 integral membrane protein family. LolC/E subfamily.</text>
</comment>
<evidence type="ECO:0000256" key="4">
    <source>
        <dbReference type="ARBA" id="ARBA00022692"/>
    </source>
</evidence>
<feature type="transmembrane region" description="Helical" evidence="7">
    <location>
        <begin position="320"/>
        <end position="347"/>
    </location>
</feature>
<comment type="caution">
    <text evidence="10">The sequence shown here is derived from an EMBL/GenBank/DDBJ whole genome shotgun (WGS) entry which is preliminary data.</text>
</comment>
<dbReference type="RefSeq" id="WP_379665962.1">
    <property type="nucleotide sequence ID" value="NZ_JBHULH010000003.1"/>
</dbReference>
<dbReference type="InterPro" id="IPR051447">
    <property type="entry name" value="Lipoprotein-release_system"/>
</dbReference>
<evidence type="ECO:0000313" key="10">
    <source>
        <dbReference type="EMBL" id="MFD2567254.1"/>
    </source>
</evidence>
<keyword evidence="11" id="KW-1185">Reference proteome</keyword>
<feature type="transmembrane region" description="Helical" evidence="7">
    <location>
        <begin position="21"/>
        <end position="46"/>
    </location>
</feature>
<dbReference type="InterPro" id="IPR025857">
    <property type="entry name" value="MacB_PCD"/>
</dbReference>
<keyword evidence="6 7" id="KW-0472">Membrane</keyword>
<sequence length="399" mass="44308">MSFPLYIAKRYLFAKSGNNAINIITMIASLGVIVGTAALFVILSGFSGLRTFSNSLLDISDPDIKISVVKGKSFFYTDSLKTILDSNSDIVDFSRVIEERVFLRSQDKQQIAYVKGVDYNYVSVVKLDSAIQVGNWLEPQYKNTSVLGNGLAFKLSLGVMNFGEPLEIVVPKTGTGLLNPNSTRSIKTQIVGVYVGTEEFENKYVFVSNLQAQHLLNYAENQFTAIEIKLQPDVNPDAFANALQKQVGSQFKVQTKAQLNELFYKVINTENFVSYLIFTLIMVIAMFNVVGAIIMMIIDKKKNLKTILNLGATLKEIKRIFVLQGFLLTVVGMLIGLFLAVILVFVQQQFEFFMITSTIAYPVELKLTNLLVVVGTISVLGFLAAKIASSRISIRFLES</sequence>
<keyword evidence="3" id="KW-1003">Cell membrane</keyword>
<comment type="subcellular location">
    <subcellularLocation>
        <location evidence="1">Cell membrane</location>
        <topology evidence="1">Multi-pass membrane protein</topology>
    </subcellularLocation>
</comment>
<feature type="transmembrane region" description="Helical" evidence="7">
    <location>
        <begin position="272"/>
        <end position="299"/>
    </location>
</feature>